<accession>A0A5M6IDZ9</accession>
<dbReference type="Proteomes" id="UP000324065">
    <property type="component" value="Unassembled WGS sequence"/>
</dbReference>
<feature type="region of interest" description="Disordered" evidence="1">
    <location>
        <begin position="1"/>
        <end position="40"/>
    </location>
</feature>
<evidence type="ECO:0000256" key="1">
    <source>
        <dbReference type="SAM" id="MobiDB-lite"/>
    </source>
</evidence>
<sequence length="146" mass="16313">MRWKDRGTALDRPHVGPDPARPASPLVTHRQENTTMAETDAQLRKDLDQLRNDMTQIMSDVRTLAQERREQATSSARAYKDRVNDTVRDYSEKAGDTVRHYGEQASAQGARAADYASRQIESQPFTSVIAAFGIGVLAGRLLDGRR</sequence>
<evidence type="ECO:0000313" key="2">
    <source>
        <dbReference type="EMBL" id="KAA5606302.1"/>
    </source>
</evidence>
<dbReference type="EMBL" id="VWPJ01000005">
    <property type="protein sequence ID" value="KAA5606302.1"/>
    <property type="molecule type" value="Genomic_DNA"/>
</dbReference>
<gene>
    <name evidence="2" type="ORF">F1188_07750</name>
</gene>
<organism evidence="2 3">
    <name type="scientific">Roseospira marina</name>
    <dbReference type="NCBI Taxonomy" id="140057"/>
    <lineage>
        <taxon>Bacteria</taxon>
        <taxon>Pseudomonadati</taxon>
        <taxon>Pseudomonadota</taxon>
        <taxon>Alphaproteobacteria</taxon>
        <taxon>Rhodospirillales</taxon>
        <taxon>Rhodospirillaceae</taxon>
        <taxon>Roseospira</taxon>
    </lineage>
</organism>
<dbReference type="OrthoDB" id="7355856at2"/>
<feature type="compositionally biased region" description="Basic and acidic residues" evidence="1">
    <location>
        <begin position="1"/>
        <end position="15"/>
    </location>
</feature>
<dbReference type="AlphaFoldDB" id="A0A5M6IDZ9"/>
<reference evidence="2 3" key="1">
    <citation type="submission" date="2019-09" db="EMBL/GenBank/DDBJ databases">
        <title>Genome sequence of Roseospira marina, one of the more divergent members of the non-sulfur purple photosynthetic bacterial family, the Rhodospirillaceae.</title>
        <authorList>
            <person name="Meyer T."/>
            <person name="Kyndt J."/>
        </authorList>
    </citation>
    <scope>NUCLEOTIDE SEQUENCE [LARGE SCALE GENOMIC DNA]</scope>
    <source>
        <strain evidence="2 3">DSM 15113</strain>
    </source>
</reference>
<evidence type="ECO:0000313" key="3">
    <source>
        <dbReference type="Proteomes" id="UP000324065"/>
    </source>
</evidence>
<protein>
    <submittedName>
        <fullName evidence="2">DUF883 family protein</fullName>
    </submittedName>
</protein>
<comment type="caution">
    <text evidence="2">The sequence shown here is derived from an EMBL/GenBank/DDBJ whole genome shotgun (WGS) entry which is preliminary data.</text>
</comment>
<keyword evidence="3" id="KW-1185">Reference proteome</keyword>
<proteinExistence type="predicted"/>
<dbReference type="SUPFAM" id="SSF58113">
    <property type="entry name" value="Apolipoprotein A-I"/>
    <property type="match status" value="1"/>
</dbReference>
<name>A0A5M6IDZ9_9PROT</name>